<evidence type="ECO:0000256" key="1">
    <source>
        <dbReference type="SAM" id="MobiDB-lite"/>
    </source>
</evidence>
<reference evidence="2 3" key="1">
    <citation type="journal article" date="2014" name="Genome Biol. Evol.">
        <title>Comparative genomics and transcriptomics analyses reveal divergent lifestyle features of nematode endoparasitic fungus Hirsutella minnesotensis.</title>
        <authorList>
            <person name="Lai Y."/>
            <person name="Liu K."/>
            <person name="Zhang X."/>
            <person name="Zhang X."/>
            <person name="Li K."/>
            <person name="Wang N."/>
            <person name="Shu C."/>
            <person name="Wu Y."/>
            <person name="Wang C."/>
            <person name="Bushley K.E."/>
            <person name="Xiang M."/>
            <person name="Liu X."/>
        </authorList>
    </citation>
    <scope>NUCLEOTIDE SEQUENCE [LARGE SCALE GENOMIC DNA]</scope>
    <source>
        <strain evidence="2 3">3608</strain>
    </source>
</reference>
<dbReference type="OrthoDB" id="4917073at2759"/>
<organism evidence="2 3">
    <name type="scientific">Hirsutella minnesotensis 3608</name>
    <dbReference type="NCBI Taxonomy" id="1043627"/>
    <lineage>
        <taxon>Eukaryota</taxon>
        <taxon>Fungi</taxon>
        <taxon>Dikarya</taxon>
        <taxon>Ascomycota</taxon>
        <taxon>Pezizomycotina</taxon>
        <taxon>Sordariomycetes</taxon>
        <taxon>Hypocreomycetidae</taxon>
        <taxon>Hypocreales</taxon>
        <taxon>Ophiocordycipitaceae</taxon>
        <taxon>Hirsutella</taxon>
    </lineage>
</organism>
<evidence type="ECO:0000313" key="3">
    <source>
        <dbReference type="Proteomes" id="UP000054481"/>
    </source>
</evidence>
<dbReference type="EMBL" id="KQ030729">
    <property type="protein sequence ID" value="KJZ69330.1"/>
    <property type="molecule type" value="Genomic_DNA"/>
</dbReference>
<protein>
    <recommendedName>
        <fullName evidence="4">DNA helicase</fullName>
    </recommendedName>
</protein>
<feature type="region of interest" description="Disordered" evidence="1">
    <location>
        <begin position="565"/>
        <end position="615"/>
    </location>
</feature>
<evidence type="ECO:0000313" key="2">
    <source>
        <dbReference type="EMBL" id="KJZ69330.1"/>
    </source>
</evidence>
<sequence>MADRRRLSSSSSNAMRRRALQVLTFVSLATLLCLCLGMTRKQSQPMMAFDDGMTVATRNRGCRKVVWSPAASPDKPFGGIPVVLLMGDFYQFAPVLETSVLLVDRMVDLPYMASLGQAAIAHHHGHSLWLMFKTVILSRGTKDLDLLNTKLVDRSQTPFKDDLRAITPLNRNRWNLNMEAVVDWARFHRRHISVFVSTHTWRSRALSQQEVAHTIEQGDNSNCKIPGVFFYAQGMPVVVNKNTYTGLKVVNGAEFTAADVIPDPKSPGYHLADDVTIHFGPPLGILLESQEIKGLAISAFPTGTMLIRPITHTLDPANSYYSIECQQKRPWQQNDATRKGLPCTAAFACTDYKVQGGTFERVALELRGTRTTIVNGRAVPSQCDPYSLHGEHYEEITANEVDSSLFKAEPKERKPDVERQNDINKLFAQAFPQANLQAQKLLCGLGRQAERFQTISESAEASMANIMPHFDTFESVFETELAITNFDLLASAPDNHDLNVLPPPSDPLVAPLPDNTVFARSIERVSQNDGGFADMLQWQPDDCNRDIIPRDVSNAMDRQPDTLIPEASILTIDRPKLEEQQLGTTYGKGQDRRDSDHTCFASQTSERKRDEEGQSENGLLVNVTKSEIQCYTPSYYSACSSEVTMSGCLMHASEAFGSLEILKTLKELRDLGDRLQGTVSEQLRRQAWTSIVPSI</sequence>
<gene>
    <name evidence="2" type="ORF">HIM_11288</name>
</gene>
<dbReference type="Proteomes" id="UP000054481">
    <property type="component" value="Unassembled WGS sequence"/>
</dbReference>
<evidence type="ECO:0008006" key="4">
    <source>
        <dbReference type="Google" id="ProtNLM"/>
    </source>
</evidence>
<proteinExistence type="predicted"/>
<accession>A0A0F7ZJ61</accession>
<keyword evidence="3" id="KW-1185">Reference proteome</keyword>
<name>A0A0F7ZJ61_9HYPO</name>
<dbReference type="AlphaFoldDB" id="A0A0F7ZJ61"/>